<dbReference type="EMBL" id="AP022870">
    <property type="protein sequence ID" value="BCB74625.1"/>
    <property type="molecule type" value="Genomic_DNA"/>
</dbReference>
<dbReference type="PANTHER" id="PTHR43289:SF6">
    <property type="entry name" value="SERINE_THREONINE-PROTEIN KINASE NEKL-3"/>
    <property type="match status" value="1"/>
</dbReference>
<dbReference type="Gene3D" id="1.10.510.10">
    <property type="entry name" value="Transferase(Phosphotransferase) domain 1"/>
    <property type="match status" value="1"/>
</dbReference>
<reference evidence="10 11" key="1">
    <citation type="submission" date="2020-03" db="EMBL/GenBank/DDBJ databases">
        <title>Whole genome shotgun sequence of Phytohabitans flavus NBRC 107702.</title>
        <authorList>
            <person name="Komaki H."/>
            <person name="Tamura T."/>
        </authorList>
    </citation>
    <scope>NUCLEOTIDE SEQUENCE [LARGE SCALE GENOMIC DNA]</scope>
    <source>
        <strain evidence="10 11">NBRC 107702</strain>
    </source>
</reference>
<evidence type="ECO:0000259" key="9">
    <source>
        <dbReference type="PROSITE" id="PS50011"/>
    </source>
</evidence>
<dbReference type="Pfam" id="PF00069">
    <property type="entry name" value="Pkinase"/>
    <property type="match status" value="1"/>
</dbReference>
<protein>
    <recommendedName>
        <fullName evidence="1">non-specific serine/threonine protein kinase</fullName>
        <ecNumber evidence="1">2.7.11.1</ecNumber>
    </recommendedName>
</protein>
<evidence type="ECO:0000256" key="2">
    <source>
        <dbReference type="ARBA" id="ARBA00022527"/>
    </source>
</evidence>
<keyword evidence="2" id="KW-0723">Serine/threonine-protein kinase</keyword>
<evidence type="ECO:0000256" key="4">
    <source>
        <dbReference type="ARBA" id="ARBA00022741"/>
    </source>
</evidence>
<dbReference type="PROSITE" id="PS50011">
    <property type="entry name" value="PROTEIN_KINASE_DOM"/>
    <property type="match status" value="1"/>
</dbReference>
<feature type="region of interest" description="Disordered" evidence="8">
    <location>
        <begin position="233"/>
        <end position="253"/>
    </location>
</feature>
<dbReference type="SUPFAM" id="SSF56112">
    <property type="entry name" value="Protein kinase-like (PK-like)"/>
    <property type="match status" value="1"/>
</dbReference>
<dbReference type="PANTHER" id="PTHR43289">
    <property type="entry name" value="MITOGEN-ACTIVATED PROTEIN KINASE KINASE KINASE 20-RELATED"/>
    <property type="match status" value="1"/>
</dbReference>
<sequence length="569" mass="59969">MRPSIDRLIANRYRLQELLGEGGMGRVWRAWDETLRREVAVKELLAPVGLTEQELRGARDRAMREARTIAQLDHPNVIRVHDVVVIDGDPWLVMELIRGRSLAKALGAGGPMPPDRVAAIGAGVLSALRAAHEAGVIHRDVKPANVLLADGGRVVLTDFGLAIGHDDPSLTKVGLVMGSPSFVAPERAAGGIAGPASDLWSLGATLYAAVEGRAPYARDTTLATLAALANDPAPRPRNAGPLTPVLDGLLRRDPDQRISGDVAEKLLRSAAPPAAPATTDEGPGPAATPPAIYSVPESLHPRGTPAPILGAAVGAPAGPGIPRRPAEPAASTPPVVPAPISGRRAWRRLAVGPVVWPLAVGALVTAAVAVPVAIRRTSEPAPLAPSLSLPVAAPDTAAPLLPSKGSPLREPTSTPAPERPSPSRTRLPPQDVPQWPPVKPSPSTAPPASPRMVNDTDLTYEPYWPASTKRTYGDYMGDVHYSKQAGATATYDFRGTGVEFLTERNDDMGMVDVYIDGAFQATVNLKVPGSRQAAQVVFRKKGMPEGHHTIRIVNKSNTLGMVDALRIFP</sequence>
<dbReference type="RefSeq" id="WP_232070991.1">
    <property type="nucleotide sequence ID" value="NZ_AP022870.1"/>
</dbReference>
<dbReference type="EC" id="2.7.11.1" evidence="1"/>
<organism evidence="10 11">
    <name type="scientific">Phytohabitans flavus</name>
    <dbReference type="NCBI Taxonomy" id="1076124"/>
    <lineage>
        <taxon>Bacteria</taxon>
        <taxon>Bacillati</taxon>
        <taxon>Actinomycetota</taxon>
        <taxon>Actinomycetes</taxon>
        <taxon>Micromonosporales</taxon>
        <taxon>Micromonosporaceae</taxon>
    </lineage>
</organism>
<feature type="domain" description="Protein kinase" evidence="9">
    <location>
        <begin position="13"/>
        <end position="267"/>
    </location>
</feature>
<dbReference type="GO" id="GO:0004674">
    <property type="term" value="F:protein serine/threonine kinase activity"/>
    <property type="evidence" value="ECO:0007669"/>
    <property type="project" value="UniProtKB-KW"/>
</dbReference>
<feature type="compositionally biased region" description="Pro residues" evidence="8">
    <location>
        <begin position="430"/>
        <end position="449"/>
    </location>
</feature>
<dbReference type="InterPro" id="IPR017441">
    <property type="entry name" value="Protein_kinase_ATP_BS"/>
</dbReference>
<dbReference type="Gene3D" id="3.30.200.20">
    <property type="entry name" value="Phosphorylase Kinase, domain 1"/>
    <property type="match status" value="1"/>
</dbReference>
<evidence type="ECO:0000256" key="1">
    <source>
        <dbReference type="ARBA" id="ARBA00012513"/>
    </source>
</evidence>
<feature type="region of interest" description="Disordered" evidence="8">
    <location>
        <begin position="270"/>
        <end position="339"/>
    </location>
</feature>
<feature type="compositionally biased region" description="Low complexity" evidence="8">
    <location>
        <begin position="305"/>
        <end position="333"/>
    </location>
</feature>
<dbReference type="Proteomes" id="UP000502508">
    <property type="component" value="Chromosome"/>
</dbReference>
<dbReference type="Gene3D" id="2.60.120.260">
    <property type="entry name" value="Galactose-binding domain-like"/>
    <property type="match status" value="1"/>
</dbReference>
<keyword evidence="11" id="KW-1185">Reference proteome</keyword>
<evidence type="ECO:0000256" key="8">
    <source>
        <dbReference type="SAM" id="MobiDB-lite"/>
    </source>
</evidence>
<keyword evidence="4 7" id="KW-0547">Nucleotide-binding</keyword>
<feature type="binding site" evidence="7">
    <location>
        <position position="42"/>
    </location>
    <ligand>
        <name>ATP</name>
        <dbReference type="ChEBI" id="CHEBI:30616"/>
    </ligand>
</feature>
<dbReference type="InterPro" id="IPR011009">
    <property type="entry name" value="Kinase-like_dom_sf"/>
</dbReference>
<evidence type="ECO:0000313" key="11">
    <source>
        <dbReference type="Proteomes" id="UP000502508"/>
    </source>
</evidence>
<keyword evidence="5" id="KW-0418">Kinase</keyword>
<accession>A0A6F8XLD7</accession>
<evidence type="ECO:0000256" key="7">
    <source>
        <dbReference type="PROSITE-ProRule" id="PRU10141"/>
    </source>
</evidence>
<gene>
    <name evidence="10" type="ORF">Pflav_010350</name>
</gene>
<dbReference type="AlphaFoldDB" id="A0A6F8XLD7"/>
<dbReference type="PROSITE" id="PS00108">
    <property type="entry name" value="PROTEIN_KINASE_ST"/>
    <property type="match status" value="1"/>
</dbReference>
<dbReference type="GO" id="GO:0005524">
    <property type="term" value="F:ATP binding"/>
    <property type="evidence" value="ECO:0007669"/>
    <property type="project" value="UniProtKB-UniRule"/>
</dbReference>
<dbReference type="PROSITE" id="PS00107">
    <property type="entry name" value="PROTEIN_KINASE_ATP"/>
    <property type="match status" value="1"/>
</dbReference>
<feature type="region of interest" description="Disordered" evidence="8">
    <location>
        <begin position="395"/>
        <end position="456"/>
    </location>
</feature>
<keyword evidence="3" id="KW-0808">Transferase</keyword>
<feature type="compositionally biased region" description="Low complexity" evidence="8">
    <location>
        <begin position="270"/>
        <end position="291"/>
    </location>
</feature>
<dbReference type="SMART" id="SM00220">
    <property type="entry name" value="S_TKc"/>
    <property type="match status" value="1"/>
</dbReference>
<name>A0A6F8XLD7_9ACTN</name>
<reference evidence="10 11" key="2">
    <citation type="submission" date="2020-03" db="EMBL/GenBank/DDBJ databases">
        <authorList>
            <person name="Ichikawa N."/>
            <person name="Kimura A."/>
            <person name="Kitahashi Y."/>
            <person name="Uohara A."/>
        </authorList>
    </citation>
    <scope>NUCLEOTIDE SEQUENCE [LARGE SCALE GENOMIC DNA]</scope>
    <source>
        <strain evidence="10 11">NBRC 107702</strain>
    </source>
</reference>
<dbReference type="InterPro" id="IPR000719">
    <property type="entry name" value="Prot_kinase_dom"/>
</dbReference>
<dbReference type="KEGG" id="pfla:Pflav_010350"/>
<evidence type="ECO:0000256" key="3">
    <source>
        <dbReference type="ARBA" id="ARBA00022679"/>
    </source>
</evidence>
<dbReference type="CDD" id="cd14014">
    <property type="entry name" value="STKc_PknB_like"/>
    <property type="match status" value="1"/>
</dbReference>
<evidence type="ECO:0000256" key="6">
    <source>
        <dbReference type="ARBA" id="ARBA00022840"/>
    </source>
</evidence>
<keyword evidence="6 7" id="KW-0067">ATP-binding</keyword>
<evidence type="ECO:0000313" key="10">
    <source>
        <dbReference type="EMBL" id="BCB74625.1"/>
    </source>
</evidence>
<dbReference type="InterPro" id="IPR008271">
    <property type="entry name" value="Ser/Thr_kinase_AS"/>
</dbReference>
<proteinExistence type="predicted"/>
<evidence type="ECO:0000256" key="5">
    <source>
        <dbReference type="ARBA" id="ARBA00022777"/>
    </source>
</evidence>